<dbReference type="InterPro" id="IPR012338">
    <property type="entry name" value="Beta-lactam/transpept-like"/>
</dbReference>
<reference evidence="3 4" key="1">
    <citation type="submission" date="2024-03" db="EMBL/GenBank/DDBJ databases">
        <title>Aureococcus anophagefferens CCMP1851 and Kratosvirus quantuckense: Draft genome of a second virus-susceptible host strain in the model system.</title>
        <authorList>
            <person name="Chase E."/>
            <person name="Truchon A.R."/>
            <person name="Schepens W."/>
            <person name="Wilhelm S.W."/>
        </authorList>
    </citation>
    <scope>NUCLEOTIDE SEQUENCE [LARGE SCALE GENOMIC DNA]</scope>
    <source>
        <strain evidence="3 4">CCMP1851</strain>
    </source>
</reference>
<dbReference type="InterPro" id="IPR050789">
    <property type="entry name" value="Diverse_Enzym_Activities"/>
</dbReference>
<proteinExistence type="predicted"/>
<dbReference type="PANTHER" id="PTHR43283:SF3">
    <property type="entry name" value="BETA-LACTAMASE FAMILY PROTEIN (AFU_ORTHOLOGUE AFUA_5G07500)"/>
    <property type="match status" value="1"/>
</dbReference>
<feature type="signal peptide" evidence="1">
    <location>
        <begin position="1"/>
        <end position="23"/>
    </location>
</feature>
<feature type="domain" description="Beta-lactamase-related" evidence="2">
    <location>
        <begin position="101"/>
        <end position="374"/>
    </location>
</feature>
<dbReference type="Pfam" id="PF00144">
    <property type="entry name" value="Beta-lactamase"/>
    <property type="match status" value="1"/>
</dbReference>
<sequence>MAQAARILVALAAFTAVVPIAAAASAEATTELDFVVPIAAAASAEATSELDFTPIKAFLSTKGRANTWGHNISFTVGTLDSPKPLFSYTNGNMSLYTKRVLGSGSKWAASTAMLALVHAANASVDDKMSKYLDWWTTDAKDPRSNATLRHFLTMTSGMVTDGTDGAVALNNSDAKRRVAHSKLGYGAFLGCALTTLSHQDCVRALYDVSPALYAPGDYFMYGTLTFNFVAAAMEVAHGEPIESLLETYFLGPLNMTGPWSSRVSDDEPAALATTRVPLLGGGLAATAAEMDGFMARMLRKDFLPGGLHDVQEAISTSYAQYSTQNQVFGPYGMGIWHECLMGGFNPADPFPASCAEATRITHPGCYGYWNYVSRPKKYYFNFLPSYTCDASNAYCGYGEKPPGGESCPAITWSETFRLEVGVFLEDLFA</sequence>
<evidence type="ECO:0000259" key="2">
    <source>
        <dbReference type="Pfam" id="PF00144"/>
    </source>
</evidence>
<dbReference type="InterPro" id="IPR001466">
    <property type="entry name" value="Beta-lactam-related"/>
</dbReference>
<keyword evidence="4" id="KW-1185">Reference proteome</keyword>
<dbReference type="SUPFAM" id="SSF56601">
    <property type="entry name" value="beta-lactamase/transpeptidase-like"/>
    <property type="match status" value="1"/>
</dbReference>
<accession>A0ABR1FYG1</accession>
<keyword evidence="1" id="KW-0732">Signal</keyword>
<dbReference type="Proteomes" id="UP001363151">
    <property type="component" value="Unassembled WGS sequence"/>
</dbReference>
<dbReference type="Gene3D" id="3.40.710.10">
    <property type="entry name" value="DD-peptidase/beta-lactamase superfamily"/>
    <property type="match status" value="1"/>
</dbReference>
<dbReference type="EMBL" id="JBBJCI010000204">
    <property type="protein sequence ID" value="KAK7241213.1"/>
    <property type="molecule type" value="Genomic_DNA"/>
</dbReference>
<organism evidence="3 4">
    <name type="scientific">Aureococcus anophagefferens</name>
    <name type="common">Harmful bloom alga</name>
    <dbReference type="NCBI Taxonomy" id="44056"/>
    <lineage>
        <taxon>Eukaryota</taxon>
        <taxon>Sar</taxon>
        <taxon>Stramenopiles</taxon>
        <taxon>Ochrophyta</taxon>
        <taxon>Pelagophyceae</taxon>
        <taxon>Pelagomonadales</taxon>
        <taxon>Pelagomonadaceae</taxon>
        <taxon>Aureococcus</taxon>
    </lineage>
</organism>
<protein>
    <submittedName>
        <fullName evidence="3">Beta-lactamase</fullName>
    </submittedName>
</protein>
<comment type="caution">
    <text evidence="3">The sequence shown here is derived from an EMBL/GenBank/DDBJ whole genome shotgun (WGS) entry which is preliminary data.</text>
</comment>
<dbReference type="PANTHER" id="PTHR43283">
    <property type="entry name" value="BETA-LACTAMASE-RELATED"/>
    <property type="match status" value="1"/>
</dbReference>
<evidence type="ECO:0000256" key="1">
    <source>
        <dbReference type="SAM" id="SignalP"/>
    </source>
</evidence>
<gene>
    <name evidence="3" type="ORF">SO694_00051236</name>
</gene>
<feature type="chain" id="PRO_5047167608" evidence="1">
    <location>
        <begin position="24"/>
        <end position="429"/>
    </location>
</feature>
<evidence type="ECO:0000313" key="4">
    <source>
        <dbReference type="Proteomes" id="UP001363151"/>
    </source>
</evidence>
<evidence type="ECO:0000313" key="3">
    <source>
        <dbReference type="EMBL" id="KAK7241213.1"/>
    </source>
</evidence>
<name>A0ABR1FYG1_AURAN</name>